<comment type="caution">
    <text evidence="1">The sequence shown here is derived from an EMBL/GenBank/DDBJ whole genome shotgun (WGS) entry which is preliminary data.</text>
</comment>
<dbReference type="Proteomes" id="UP000777438">
    <property type="component" value="Unassembled WGS sequence"/>
</dbReference>
<sequence length="330" mass="37758">MASIEDLVRQNPRERIFVQPSEWKDRHVELLEVAFVINRDNDKDQDRPVNIVDQAAPADGKGPVDPRPIDDWTHEAERLATSNNKNQYIRHLLAGQKDPKGPKAPFRCESNYGQFHYGHTHTFRLHGMTFAPASRDASRDGQANPRRKHQPVVFAFMQRIMIKIQRELVYPVPGPRRRAQSNNVPVAEMRQLQLKHLDPADHNRDPYILAVLIGLAQEQAWLVHDTSNGEDDATAKPENAAAIRAEENRDREYKVCAVLVDENNTEFINFYSATMSASFLSKFNYPRALAETMATPPSNLAIHGSKFPYQPYETFRQRLIDAIMAHHQPI</sequence>
<evidence type="ECO:0000313" key="1">
    <source>
        <dbReference type="EMBL" id="KAH6880069.1"/>
    </source>
</evidence>
<protein>
    <submittedName>
        <fullName evidence="1">Uncharacterized protein</fullName>
    </submittedName>
</protein>
<dbReference type="OrthoDB" id="5343483at2759"/>
<dbReference type="AlphaFoldDB" id="A0A9P8VVL7"/>
<organism evidence="1 2">
    <name type="scientific">Thelonectria olida</name>
    <dbReference type="NCBI Taxonomy" id="1576542"/>
    <lineage>
        <taxon>Eukaryota</taxon>
        <taxon>Fungi</taxon>
        <taxon>Dikarya</taxon>
        <taxon>Ascomycota</taxon>
        <taxon>Pezizomycotina</taxon>
        <taxon>Sordariomycetes</taxon>
        <taxon>Hypocreomycetidae</taxon>
        <taxon>Hypocreales</taxon>
        <taxon>Nectriaceae</taxon>
        <taxon>Thelonectria</taxon>
    </lineage>
</organism>
<dbReference type="EMBL" id="JAGPYM010000027">
    <property type="protein sequence ID" value="KAH6880069.1"/>
    <property type="molecule type" value="Genomic_DNA"/>
</dbReference>
<accession>A0A9P8VVL7</accession>
<keyword evidence="2" id="KW-1185">Reference proteome</keyword>
<proteinExistence type="predicted"/>
<reference evidence="1 2" key="1">
    <citation type="journal article" date="2021" name="Nat. Commun.">
        <title>Genetic determinants of endophytism in the Arabidopsis root mycobiome.</title>
        <authorList>
            <person name="Mesny F."/>
            <person name="Miyauchi S."/>
            <person name="Thiergart T."/>
            <person name="Pickel B."/>
            <person name="Atanasova L."/>
            <person name="Karlsson M."/>
            <person name="Huettel B."/>
            <person name="Barry K.W."/>
            <person name="Haridas S."/>
            <person name="Chen C."/>
            <person name="Bauer D."/>
            <person name="Andreopoulos W."/>
            <person name="Pangilinan J."/>
            <person name="LaButti K."/>
            <person name="Riley R."/>
            <person name="Lipzen A."/>
            <person name="Clum A."/>
            <person name="Drula E."/>
            <person name="Henrissat B."/>
            <person name="Kohler A."/>
            <person name="Grigoriev I.V."/>
            <person name="Martin F.M."/>
            <person name="Hacquard S."/>
        </authorList>
    </citation>
    <scope>NUCLEOTIDE SEQUENCE [LARGE SCALE GENOMIC DNA]</scope>
    <source>
        <strain evidence="1 2">MPI-CAGE-CH-0241</strain>
    </source>
</reference>
<gene>
    <name evidence="1" type="ORF">B0T10DRAFT_495781</name>
</gene>
<evidence type="ECO:0000313" key="2">
    <source>
        <dbReference type="Proteomes" id="UP000777438"/>
    </source>
</evidence>
<name>A0A9P8VVL7_9HYPO</name>